<dbReference type="GO" id="GO:0008168">
    <property type="term" value="F:methyltransferase activity"/>
    <property type="evidence" value="ECO:0007669"/>
    <property type="project" value="UniProtKB-KW"/>
</dbReference>
<dbReference type="Proteomes" id="UP000286990">
    <property type="component" value="Unassembled WGS sequence"/>
</dbReference>
<dbReference type="EMBL" id="QUSX01000002">
    <property type="protein sequence ID" value="RRQ48054.1"/>
    <property type="molecule type" value="Genomic_DNA"/>
</dbReference>
<keyword evidence="3" id="KW-0489">Methyltransferase</keyword>
<evidence type="ECO:0000313" key="4">
    <source>
        <dbReference type="Proteomes" id="UP000286990"/>
    </source>
</evidence>
<proteinExistence type="predicted"/>
<organism evidence="3 4">
    <name type="scientific">Maribacter algicola</name>
    <dbReference type="NCBI Taxonomy" id="2498892"/>
    <lineage>
        <taxon>Bacteria</taxon>
        <taxon>Pseudomonadati</taxon>
        <taxon>Bacteroidota</taxon>
        <taxon>Flavobacteriia</taxon>
        <taxon>Flavobacteriales</taxon>
        <taxon>Flavobacteriaceae</taxon>
        <taxon>Maribacter</taxon>
    </lineage>
</organism>
<dbReference type="Gene3D" id="3.40.50.150">
    <property type="entry name" value="Vaccinia Virus protein VP39"/>
    <property type="match status" value="1"/>
</dbReference>
<dbReference type="GO" id="GO:0032259">
    <property type="term" value="P:methylation"/>
    <property type="evidence" value="ECO:0007669"/>
    <property type="project" value="UniProtKB-KW"/>
</dbReference>
<gene>
    <name evidence="3" type="ORF">DZC72_09995</name>
</gene>
<feature type="domain" description="Methyltransferase" evidence="2">
    <location>
        <begin position="42"/>
        <end position="127"/>
    </location>
</feature>
<dbReference type="PANTHER" id="PTHR43861">
    <property type="entry name" value="TRANS-ACONITATE 2-METHYLTRANSFERASE-RELATED"/>
    <property type="match status" value="1"/>
</dbReference>
<dbReference type="AlphaFoldDB" id="A0A3R8RY65"/>
<keyword evidence="4" id="KW-1185">Reference proteome</keyword>
<evidence type="ECO:0000256" key="1">
    <source>
        <dbReference type="ARBA" id="ARBA00022679"/>
    </source>
</evidence>
<reference evidence="4" key="1">
    <citation type="submission" date="2018-08" db="EMBL/GenBank/DDBJ databases">
        <authorList>
            <person name="Khan S.A."/>
            <person name="J S.E."/>
        </authorList>
    </citation>
    <scope>NUCLEOTIDE SEQUENCE [LARGE SCALE GENOMIC DNA]</scope>
    <source>
        <strain evidence="4">PoM-212</strain>
    </source>
</reference>
<name>A0A3R8RY65_9FLAO</name>
<dbReference type="InterPro" id="IPR029063">
    <property type="entry name" value="SAM-dependent_MTases_sf"/>
</dbReference>
<accession>A0A3R8RY65</accession>
<dbReference type="SUPFAM" id="SSF53335">
    <property type="entry name" value="S-adenosyl-L-methionine-dependent methyltransferases"/>
    <property type="match status" value="1"/>
</dbReference>
<comment type="caution">
    <text evidence="3">The sequence shown here is derived from an EMBL/GenBank/DDBJ whole genome shotgun (WGS) entry which is preliminary data.</text>
</comment>
<evidence type="ECO:0000259" key="2">
    <source>
        <dbReference type="Pfam" id="PF13649"/>
    </source>
</evidence>
<dbReference type="Pfam" id="PF13649">
    <property type="entry name" value="Methyltransf_25"/>
    <property type="match status" value="1"/>
</dbReference>
<keyword evidence="1" id="KW-0808">Transferase</keyword>
<evidence type="ECO:0000313" key="3">
    <source>
        <dbReference type="EMBL" id="RRQ48054.1"/>
    </source>
</evidence>
<protein>
    <submittedName>
        <fullName evidence="3">Class I SAM-dependent methyltransferase</fullName>
    </submittedName>
</protein>
<dbReference type="OrthoDB" id="9804312at2"/>
<reference evidence="4" key="2">
    <citation type="submission" date="2018-12" db="EMBL/GenBank/DDBJ databases">
        <title>Maribacter lutimaris sp. nov., isolated from marine sediment.</title>
        <authorList>
            <person name="Kim K.K."/>
        </authorList>
    </citation>
    <scope>NUCLEOTIDE SEQUENCE [LARGE SCALE GENOMIC DNA]</scope>
    <source>
        <strain evidence="4">PoM-212</strain>
    </source>
</reference>
<dbReference type="PANTHER" id="PTHR43861:SF3">
    <property type="entry name" value="PUTATIVE (AFU_ORTHOLOGUE AFUA_2G14390)-RELATED"/>
    <property type="match status" value="1"/>
</dbReference>
<sequence>MKDFWNQRYAEESFAYGTEPNQFFKQELDILEPGSLLLPAEGEGRNALYALQKGWETSCFDYSESARKKALDLIAPFGFDVDYQISDVLDYTSAKQFDVLGFSYVHFPKEIRLKAHQHLITFLKPGGTVIFEAFAKSQLGKASGGPKNLEMLFTLAEIKEEFKGISFSYLEELTTYLKEGLYHVGEASVIRFTGTKGAN</sequence>
<dbReference type="RefSeq" id="WP_125222777.1">
    <property type="nucleotide sequence ID" value="NZ_QUSX01000002.1"/>
</dbReference>
<dbReference type="InterPro" id="IPR041698">
    <property type="entry name" value="Methyltransf_25"/>
</dbReference>